<evidence type="ECO:0000256" key="2">
    <source>
        <dbReference type="ARBA" id="ARBA00023012"/>
    </source>
</evidence>
<evidence type="ECO:0000259" key="6">
    <source>
        <dbReference type="PROSITE" id="PS50110"/>
    </source>
</evidence>
<name>A0A6J6DX33_9ZZZZ</name>
<feature type="domain" description="Response regulatory" evidence="6">
    <location>
        <begin position="2"/>
        <end position="119"/>
    </location>
</feature>
<proteinExistence type="predicted"/>
<dbReference type="PROSITE" id="PS50110">
    <property type="entry name" value="RESPONSE_REGULATORY"/>
    <property type="match status" value="1"/>
</dbReference>
<organism evidence="7">
    <name type="scientific">freshwater metagenome</name>
    <dbReference type="NCBI Taxonomy" id="449393"/>
    <lineage>
        <taxon>unclassified sequences</taxon>
        <taxon>metagenomes</taxon>
        <taxon>ecological metagenomes</taxon>
    </lineage>
</organism>
<evidence type="ECO:0000256" key="1">
    <source>
        <dbReference type="ARBA" id="ARBA00022553"/>
    </source>
</evidence>
<dbReference type="GO" id="GO:0005829">
    <property type="term" value="C:cytosol"/>
    <property type="evidence" value="ECO:0007669"/>
    <property type="project" value="TreeGrafter"/>
</dbReference>
<dbReference type="PANTHER" id="PTHR48111">
    <property type="entry name" value="REGULATOR OF RPOS"/>
    <property type="match status" value="1"/>
</dbReference>
<evidence type="ECO:0000256" key="3">
    <source>
        <dbReference type="ARBA" id="ARBA00023015"/>
    </source>
</evidence>
<dbReference type="GO" id="GO:0000976">
    <property type="term" value="F:transcription cis-regulatory region binding"/>
    <property type="evidence" value="ECO:0007669"/>
    <property type="project" value="TreeGrafter"/>
</dbReference>
<protein>
    <submittedName>
        <fullName evidence="7">Unannotated protein</fullName>
    </submittedName>
</protein>
<dbReference type="Pfam" id="PF00072">
    <property type="entry name" value="Response_reg"/>
    <property type="match status" value="1"/>
</dbReference>
<keyword evidence="5" id="KW-0804">Transcription</keyword>
<dbReference type="SUPFAM" id="SSF52172">
    <property type="entry name" value="CheY-like"/>
    <property type="match status" value="1"/>
</dbReference>
<dbReference type="AlphaFoldDB" id="A0A6J6DX33"/>
<dbReference type="GO" id="GO:0006355">
    <property type="term" value="P:regulation of DNA-templated transcription"/>
    <property type="evidence" value="ECO:0007669"/>
    <property type="project" value="TreeGrafter"/>
</dbReference>
<evidence type="ECO:0000256" key="4">
    <source>
        <dbReference type="ARBA" id="ARBA00023125"/>
    </source>
</evidence>
<evidence type="ECO:0000313" key="7">
    <source>
        <dbReference type="EMBL" id="CAB4568086.1"/>
    </source>
</evidence>
<evidence type="ECO:0000256" key="5">
    <source>
        <dbReference type="ARBA" id="ARBA00023163"/>
    </source>
</evidence>
<sequence>MHILIATDAQWVLDELEAALSSPSTTIQVVTNGRHVAAAVAEQTPDIAILDLQIGSMGGMAVTMDLRLDHSSGALPHVPVLMLLDRVADVHMARRSGADGWIIKPLDALRLRKAVNALTSGSCYAEGIPEVLVEAELEEVVATEEVALSE</sequence>
<keyword evidence="2" id="KW-0902">Two-component regulatory system</keyword>
<dbReference type="GO" id="GO:0000156">
    <property type="term" value="F:phosphorelay response regulator activity"/>
    <property type="evidence" value="ECO:0007669"/>
    <property type="project" value="TreeGrafter"/>
</dbReference>
<accession>A0A6J6DX33</accession>
<keyword evidence="3" id="KW-0805">Transcription regulation</keyword>
<dbReference type="SMART" id="SM00448">
    <property type="entry name" value="REC"/>
    <property type="match status" value="1"/>
</dbReference>
<dbReference type="InterPro" id="IPR011006">
    <property type="entry name" value="CheY-like_superfamily"/>
</dbReference>
<gene>
    <name evidence="7" type="ORF">UFOPK1619_00771</name>
</gene>
<keyword evidence="1" id="KW-0597">Phosphoprotein</keyword>
<dbReference type="InterPro" id="IPR001789">
    <property type="entry name" value="Sig_transdc_resp-reg_receiver"/>
</dbReference>
<dbReference type="EMBL" id="CAEZTI010000150">
    <property type="protein sequence ID" value="CAB4568086.1"/>
    <property type="molecule type" value="Genomic_DNA"/>
</dbReference>
<dbReference type="InterPro" id="IPR039420">
    <property type="entry name" value="WalR-like"/>
</dbReference>
<dbReference type="GO" id="GO:0032993">
    <property type="term" value="C:protein-DNA complex"/>
    <property type="evidence" value="ECO:0007669"/>
    <property type="project" value="TreeGrafter"/>
</dbReference>
<dbReference type="Gene3D" id="3.40.50.2300">
    <property type="match status" value="1"/>
</dbReference>
<dbReference type="PANTHER" id="PTHR48111:SF1">
    <property type="entry name" value="TWO-COMPONENT RESPONSE REGULATOR ORR33"/>
    <property type="match status" value="1"/>
</dbReference>
<keyword evidence="4" id="KW-0238">DNA-binding</keyword>
<reference evidence="7" key="1">
    <citation type="submission" date="2020-05" db="EMBL/GenBank/DDBJ databases">
        <authorList>
            <person name="Chiriac C."/>
            <person name="Salcher M."/>
            <person name="Ghai R."/>
            <person name="Kavagutti S V."/>
        </authorList>
    </citation>
    <scope>NUCLEOTIDE SEQUENCE</scope>
</reference>